<keyword evidence="2" id="KW-1185">Reference proteome</keyword>
<gene>
    <name evidence="1" type="ORF">SAMN05421811_10312</name>
</gene>
<dbReference type="Proteomes" id="UP000199361">
    <property type="component" value="Unassembled WGS sequence"/>
</dbReference>
<dbReference type="RefSeq" id="WP_091079015.1">
    <property type="nucleotide sequence ID" value="NZ_FOHX01000003.1"/>
</dbReference>
<evidence type="ECO:0000313" key="2">
    <source>
        <dbReference type="Proteomes" id="UP000199361"/>
    </source>
</evidence>
<sequence length="241" mass="24927">MEFTMTDCTAYVGGYDFTTDVNKMSLKAEVEDKENTTFGNGGWKSRVGGLRDITLDMDGYWQSATADAVDPVAFNNLGQANRVVTVSQTGQAGSTAYFFEGGSFNYELFGSVGDVTPFTIGHKGTSKSGLVRGKLAKAKGLVSATGVAGSPVELGAVADGQYLYAVVHVFSPGTTVTLKIESDAASSFASATDVAALPAIITAGGTWVTRIAGPITDTYFRFNATAITGSFTLAAAIGIGS</sequence>
<evidence type="ECO:0000313" key="1">
    <source>
        <dbReference type="EMBL" id="SET43461.1"/>
    </source>
</evidence>
<dbReference type="STRING" id="568860.SAMN05421811_10312"/>
<dbReference type="EMBL" id="FOHX01000003">
    <property type="protein sequence ID" value="SET43461.1"/>
    <property type="molecule type" value="Genomic_DNA"/>
</dbReference>
<accession>A0A1I0EFX5</accession>
<reference evidence="1 2" key="1">
    <citation type="submission" date="2016-10" db="EMBL/GenBank/DDBJ databases">
        <authorList>
            <person name="de Groot N.N."/>
        </authorList>
    </citation>
    <scope>NUCLEOTIDE SEQUENCE [LARGE SCALE GENOMIC DNA]</scope>
    <source>
        <strain evidence="1 2">CGMCC 4.5598</strain>
    </source>
</reference>
<dbReference type="AlphaFoldDB" id="A0A1I0EFX5"/>
<name>A0A1I0EFX5_9ACTN</name>
<organism evidence="1 2">
    <name type="scientific">Nonomuraea wenchangensis</name>
    <dbReference type="NCBI Taxonomy" id="568860"/>
    <lineage>
        <taxon>Bacteria</taxon>
        <taxon>Bacillati</taxon>
        <taxon>Actinomycetota</taxon>
        <taxon>Actinomycetes</taxon>
        <taxon>Streptosporangiales</taxon>
        <taxon>Streptosporangiaceae</taxon>
        <taxon>Nonomuraea</taxon>
    </lineage>
</organism>
<dbReference type="OrthoDB" id="4151701at2"/>
<protein>
    <submittedName>
        <fullName evidence="1">Uncharacterized protein</fullName>
    </submittedName>
</protein>
<proteinExistence type="predicted"/>